<sequence length="134" mass="15822">MPDGFTVDNQQITFQAQANESYYVAAKELDASLVLQQDWNLVNGCNYRLDGIALKTGWIQEGTTWYWIDSNTFARVDNSWRQINEKWYYLGTNGVMQTGWHQIGYHWYYMHQDGHMAVNETINGYYLNFDGRWV</sequence>
<evidence type="ECO:0008006" key="6">
    <source>
        <dbReference type="Google" id="ProtNLM"/>
    </source>
</evidence>
<evidence type="ECO:0000256" key="1">
    <source>
        <dbReference type="ARBA" id="ARBA00022737"/>
    </source>
</evidence>
<protein>
    <recommendedName>
        <fullName evidence="6">N-acetylmuramoyl-L-alanine amidase</fullName>
    </recommendedName>
</protein>
<dbReference type="Proteomes" id="UP001189143">
    <property type="component" value="Unassembled WGS sequence"/>
</dbReference>
<dbReference type="Proteomes" id="UP000789738">
    <property type="component" value="Unassembled WGS sequence"/>
</dbReference>
<reference evidence="3" key="1">
    <citation type="submission" date="2021-10" db="EMBL/GenBank/DDBJ databases">
        <authorList>
            <person name="Mesa V."/>
        </authorList>
    </citation>
    <scope>NUCLEOTIDE SEQUENCE</scope>
    <source>
        <strain evidence="3">CC3_PB</strain>
    </source>
</reference>
<dbReference type="PROSITE" id="PS51170">
    <property type="entry name" value="CW"/>
    <property type="match status" value="2"/>
</dbReference>
<dbReference type="InterPro" id="IPR018337">
    <property type="entry name" value="Cell_wall/Cho-bd_repeat"/>
</dbReference>
<keyword evidence="1" id="KW-0677">Repeat</keyword>
<dbReference type="SUPFAM" id="SSF69360">
    <property type="entry name" value="Cell wall binding repeat"/>
    <property type="match status" value="1"/>
</dbReference>
<dbReference type="EMBL" id="CAMTCP010000099">
    <property type="protein sequence ID" value="CAI3550772.1"/>
    <property type="molecule type" value="Genomic_DNA"/>
</dbReference>
<dbReference type="RefSeq" id="WP_210886403.1">
    <property type="nucleotide sequence ID" value="NZ_CAKJVE010000001.1"/>
</dbReference>
<dbReference type="Gene3D" id="2.10.270.10">
    <property type="entry name" value="Cholin Binding"/>
    <property type="match status" value="1"/>
</dbReference>
<comment type="caution">
    <text evidence="3">The sequence shown here is derived from an EMBL/GenBank/DDBJ whole genome shotgun (WGS) entry which is preliminary data.</text>
</comment>
<evidence type="ECO:0000313" key="4">
    <source>
        <dbReference type="EMBL" id="CAI3550772.1"/>
    </source>
</evidence>
<evidence type="ECO:0000256" key="2">
    <source>
        <dbReference type="PROSITE-ProRule" id="PRU00591"/>
    </source>
</evidence>
<gene>
    <name evidence="4" type="ORF">CNEO2_180033</name>
    <name evidence="3" type="ORF">CNEO_10269</name>
</gene>
<proteinExistence type="predicted"/>
<evidence type="ECO:0000313" key="5">
    <source>
        <dbReference type="Proteomes" id="UP000789738"/>
    </source>
</evidence>
<dbReference type="Pfam" id="PF19127">
    <property type="entry name" value="Choline_bind_3"/>
    <property type="match status" value="1"/>
</dbReference>
<reference evidence="4" key="2">
    <citation type="submission" date="2022-10" db="EMBL/GenBank/DDBJ databases">
        <authorList>
            <person name="Aires J."/>
            <person name="Mesa V."/>
        </authorList>
    </citation>
    <scope>NUCLEOTIDE SEQUENCE</scope>
    <source>
        <strain evidence="4">Clostridium neonatale JD116</strain>
    </source>
</reference>
<dbReference type="AlphaFoldDB" id="A0AA86MQ77"/>
<accession>A0AA86MQ77</accession>
<name>A0AA86MQ77_9CLOT</name>
<organism evidence="3 5">
    <name type="scientific">Clostridium neonatale</name>
    <dbReference type="NCBI Taxonomy" id="137838"/>
    <lineage>
        <taxon>Bacteria</taxon>
        <taxon>Bacillati</taxon>
        <taxon>Bacillota</taxon>
        <taxon>Clostridia</taxon>
        <taxon>Eubacteriales</taxon>
        <taxon>Clostridiaceae</taxon>
        <taxon>Clostridium</taxon>
    </lineage>
</organism>
<feature type="repeat" description="Cell wall-binding" evidence="2">
    <location>
        <begin position="97"/>
        <end position="116"/>
    </location>
</feature>
<evidence type="ECO:0000313" key="3">
    <source>
        <dbReference type="EMBL" id="CAG9701765.1"/>
    </source>
</evidence>
<dbReference type="Pfam" id="PF01473">
    <property type="entry name" value="Choline_bind_1"/>
    <property type="match status" value="1"/>
</dbReference>
<feature type="repeat" description="Cell wall-binding" evidence="2">
    <location>
        <begin position="77"/>
        <end position="96"/>
    </location>
</feature>
<dbReference type="EMBL" id="CAKJVE010000001">
    <property type="protein sequence ID" value="CAG9701765.1"/>
    <property type="molecule type" value="Genomic_DNA"/>
</dbReference>